<evidence type="ECO:0000256" key="3">
    <source>
        <dbReference type="ARBA" id="ARBA00023125"/>
    </source>
</evidence>
<evidence type="ECO:0000256" key="2">
    <source>
        <dbReference type="ARBA" id="ARBA00022908"/>
    </source>
</evidence>
<evidence type="ECO:0000313" key="7">
    <source>
        <dbReference type="Proteomes" id="UP000252405"/>
    </source>
</evidence>
<dbReference type="InterPro" id="IPR025166">
    <property type="entry name" value="Integrase_DNA_bind_dom"/>
</dbReference>
<evidence type="ECO:0000259" key="5">
    <source>
        <dbReference type="PROSITE" id="PS51898"/>
    </source>
</evidence>
<dbReference type="Pfam" id="PF00589">
    <property type="entry name" value="Phage_integrase"/>
    <property type="match status" value="1"/>
</dbReference>
<keyword evidence="3" id="KW-0238">DNA-binding</keyword>
<accession>A0A368TWM9</accession>
<keyword evidence="2" id="KW-0229">DNA integration</keyword>
<dbReference type="PANTHER" id="PTHR30629">
    <property type="entry name" value="PROPHAGE INTEGRASE"/>
    <property type="match status" value="1"/>
</dbReference>
<dbReference type="OrthoDB" id="9795573at2"/>
<dbReference type="InterPro" id="IPR010998">
    <property type="entry name" value="Integrase_recombinase_N"/>
</dbReference>
<dbReference type="InterPro" id="IPR038488">
    <property type="entry name" value="Integrase_DNA-bd_sf"/>
</dbReference>
<dbReference type="Gene3D" id="1.10.443.10">
    <property type="entry name" value="Intergrase catalytic core"/>
    <property type="match status" value="1"/>
</dbReference>
<organism evidence="6 7">
    <name type="scientific">Billgrantia montanilacus</name>
    <dbReference type="NCBI Taxonomy" id="2282305"/>
    <lineage>
        <taxon>Bacteria</taxon>
        <taxon>Pseudomonadati</taxon>
        <taxon>Pseudomonadota</taxon>
        <taxon>Gammaproteobacteria</taxon>
        <taxon>Oceanospirillales</taxon>
        <taxon>Halomonadaceae</taxon>
        <taxon>Billgrantia</taxon>
    </lineage>
</organism>
<dbReference type="InterPro" id="IPR011010">
    <property type="entry name" value="DNA_brk_join_enz"/>
</dbReference>
<dbReference type="InterPro" id="IPR053876">
    <property type="entry name" value="Phage_int_M"/>
</dbReference>
<dbReference type="GO" id="GO:0003677">
    <property type="term" value="F:DNA binding"/>
    <property type="evidence" value="ECO:0007669"/>
    <property type="project" value="UniProtKB-KW"/>
</dbReference>
<gene>
    <name evidence="6" type="ORF">DU505_17170</name>
</gene>
<reference evidence="6 7" key="1">
    <citation type="submission" date="2018-07" db="EMBL/GenBank/DDBJ databases">
        <title>Halomonas montanilacus sp. nov., isolated from Lake Pengyan on Tibetan Plateau.</title>
        <authorList>
            <person name="Lu H."/>
            <person name="Xing P."/>
            <person name="Wu Q."/>
        </authorList>
    </citation>
    <scope>NUCLEOTIDE SEQUENCE [LARGE SCALE GENOMIC DNA]</scope>
    <source>
        <strain evidence="6 7">PYC7W</strain>
    </source>
</reference>
<sequence length="409" mass="45469">MPKKARELTAVEVKRLTEPGLYAVGGVAGLHLQVVKTGARSWVLRAMVGSKRRDIGLGGFPDTTLASAREKARVAREKIQQGIDPVADRRALRSALLAQQVRDITFEQCATEVIKKKQAESRNAKHAQQWENTLKTYAYPVLGKMAIADVDLAHVLKVLKPGWETKTETMTRVRQRIEAVIAWATVHGHRSGDNPARWKGNLDAILPKPSKVAKVKHHKALPIDDMGEFMANLRQQKGVAALALEFAILTATRSGEVRGATWAEIDLDARIWTIPSDRMKAEKEHRVPLSKEAIALLERLPRDSDHVFTAPKGGKFSDAALAAVLKRMGVDATVHGFRSTFRDWSAERTSYPHHVCEMALAHTIKNAAEAAYRRGDLMEKRAKLMQDWAKFCGTIQPKGEVVPLRKAEM</sequence>
<dbReference type="SUPFAM" id="SSF56349">
    <property type="entry name" value="DNA breaking-rejoining enzymes"/>
    <property type="match status" value="1"/>
</dbReference>
<keyword evidence="7" id="KW-1185">Reference proteome</keyword>
<feature type="domain" description="Tyr recombinase" evidence="5">
    <location>
        <begin position="216"/>
        <end position="385"/>
    </location>
</feature>
<comment type="caution">
    <text evidence="6">The sequence shown here is derived from an EMBL/GenBank/DDBJ whole genome shotgun (WGS) entry which is preliminary data.</text>
</comment>
<evidence type="ECO:0000313" key="6">
    <source>
        <dbReference type="EMBL" id="RCV87503.1"/>
    </source>
</evidence>
<dbReference type="InterPro" id="IPR050808">
    <property type="entry name" value="Phage_Integrase"/>
</dbReference>
<dbReference type="Gene3D" id="1.10.150.130">
    <property type="match status" value="1"/>
</dbReference>
<dbReference type="GO" id="GO:0006310">
    <property type="term" value="P:DNA recombination"/>
    <property type="evidence" value="ECO:0007669"/>
    <property type="project" value="UniProtKB-KW"/>
</dbReference>
<dbReference type="CDD" id="cd00801">
    <property type="entry name" value="INT_P4_C"/>
    <property type="match status" value="1"/>
</dbReference>
<dbReference type="AlphaFoldDB" id="A0A368TWM9"/>
<proteinExistence type="inferred from homology"/>
<dbReference type="PANTHER" id="PTHR30629:SF2">
    <property type="entry name" value="PROPHAGE INTEGRASE INTS-RELATED"/>
    <property type="match status" value="1"/>
</dbReference>
<comment type="similarity">
    <text evidence="1">Belongs to the 'phage' integrase family.</text>
</comment>
<protein>
    <submittedName>
        <fullName evidence="6">Site-specific integrase</fullName>
    </submittedName>
</protein>
<dbReference type="PROSITE" id="PS51898">
    <property type="entry name" value="TYR_RECOMBINASE"/>
    <property type="match status" value="1"/>
</dbReference>
<dbReference type="Proteomes" id="UP000252405">
    <property type="component" value="Unassembled WGS sequence"/>
</dbReference>
<keyword evidence="4" id="KW-0233">DNA recombination</keyword>
<dbReference type="Pfam" id="PF13356">
    <property type="entry name" value="Arm-DNA-bind_3"/>
    <property type="match status" value="1"/>
</dbReference>
<name>A0A368TWM9_9GAMM</name>
<dbReference type="InterPro" id="IPR002104">
    <property type="entry name" value="Integrase_catalytic"/>
</dbReference>
<dbReference type="EMBL" id="QPII01000015">
    <property type="protein sequence ID" value="RCV87503.1"/>
    <property type="molecule type" value="Genomic_DNA"/>
</dbReference>
<dbReference type="GO" id="GO:0015074">
    <property type="term" value="P:DNA integration"/>
    <property type="evidence" value="ECO:0007669"/>
    <property type="project" value="UniProtKB-KW"/>
</dbReference>
<evidence type="ECO:0000256" key="1">
    <source>
        <dbReference type="ARBA" id="ARBA00008857"/>
    </source>
</evidence>
<dbReference type="Gene3D" id="3.30.160.390">
    <property type="entry name" value="Integrase, DNA-binding domain"/>
    <property type="match status" value="1"/>
</dbReference>
<dbReference type="InterPro" id="IPR013762">
    <property type="entry name" value="Integrase-like_cat_sf"/>
</dbReference>
<dbReference type="Pfam" id="PF22022">
    <property type="entry name" value="Phage_int_M"/>
    <property type="match status" value="1"/>
</dbReference>
<dbReference type="RefSeq" id="WP_114480212.1">
    <property type="nucleotide sequence ID" value="NZ_QPII01000015.1"/>
</dbReference>
<evidence type="ECO:0000256" key="4">
    <source>
        <dbReference type="ARBA" id="ARBA00023172"/>
    </source>
</evidence>